<feature type="domain" description="Glycosyl hydrolases family 2 sugar binding" evidence="7">
    <location>
        <begin position="102"/>
        <end position="177"/>
    </location>
</feature>
<dbReference type="Proteomes" id="UP000594042">
    <property type="component" value="Chromosome"/>
</dbReference>
<name>A0A7G1I1C5_9BACT</name>
<keyword evidence="9" id="KW-1185">Reference proteome</keyword>
<evidence type="ECO:0000256" key="2">
    <source>
        <dbReference type="ARBA" id="ARBA00022801"/>
    </source>
</evidence>
<evidence type="ECO:0000256" key="1">
    <source>
        <dbReference type="ARBA" id="ARBA00007401"/>
    </source>
</evidence>
<dbReference type="EMBL" id="AP023322">
    <property type="protein sequence ID" value="BCI64872.1"/>
    <property type="molecule type" value="Genomic_DNA"/>
</dbReference>
<dbReference type="Gene3D" id="2.60.120.260">
    <property type="entry name" value="Galactose-binding domain-like"/>
    <property type="match status" value="1"/>
</dbReference>
<dbReference type="Gene3D" id="2.60.40.10">
    <property type="entry name" value="Immunoglobulins"/>
    <property type="match status" value="1"/>
</dbReference>
<dbReference type="SUPFAM" id="SSF49303">
    <property type="entry name" value="beta-Galactosidase/glucuronidase domain"/>
    <property type="match status" value="1"/>
</dbReference>
<keyword evidence="3" id="KW-0326">Glycosidase</keyword>
<gene>
    <name evidence="8" type="ORF">Cop2CBH44_32250</name>
</gene>
<dbReference type="InterPro" id="IPR008979">
    <property type="entry name" value="Galactose-bd-like_sf"/>
</dbReference>
<dbReference type="GO" id="GO:0005975">
    <property type="term" value="P:carbohydrate metabolic process"/>
    <property type="evidence" value="ECO:0007669"/>
    <property type="project" value="InterPro"/>
</dbReference>
<evidence type="ECO:0000259" key="5">
    <source>
        <dbReference type="Pfam" id="PF00703"/>
    </source>
</evidence>
<dbReference type="InterPro" id="IPR051913">
    <property type="entry name" value="GH2_Domain-Containing"/>
</dbReference>
<keyword evidence="2" id="KW-0378">Hydrolase</keyword>
<dbReference type="InterPro" id="IPR006104">
    <property type="entry name" value="Glyco_hydro_2_N"/>
</dbReference>
<dbReference type="PANTHER" id="PTHR42732">
    <property type="entry name" value="BETA-GALACTOSIDASE"/>
    <property type="match status" value="1"/>
</dbReference>
<dbReference type="SUPFAM" id="SSF49785">
    <property type="entry name" value="Galactose-binding domain-like"/>
    <property type="match status" value="1"/>
</dbReference>
<reference evidence="9" key="1">
    <citation type="submission" date="2020-07" db="EMBL/GenBank/DDBJ databases">
        <title>Complete genome sequencing of Coprobacter sp. strain 2CBH44.</title>
        <authorList>
            <person name="Sakamoto M."/>
            <person name="Murakami T."/>
            <person name="Mori H."/>
        </authorList>
    </citation>
    <scope>NUCLEOTIDE SEQUENCE [LARGE SCALE GENOMIC DNA]</scope>
    <source>
        <strain evidence="9">2CBH44</strain>
    </source>
</reference>
<evidence type="ECO:0000259" key="7">
    <source>
        <dbReference type="Pfam" id="PF02837"/>
    </source>
</evidence>
<feature type="chain" id="PRO_5028991147" evidence="4">
    <location>
        <begin position="20"/>
        <end position="603"/>
    </location>
</feature>
<dbReference type="GO" id="GO:0004553">
    <property type="term" value="F:hydrolase activity, hydrolyzing O-glycosyl compounds"/>
    <property type="evidence" value="ECO:0007669"/>
    <property type="project" value="InterPro"/>
</dbReference>
<evidence type="ECO:0000313" key="8">
    <source>
        <dbReference type="EMBL" id="BCI64872.1"/>
    </source>
</evidence>
<dbReference type="AlphaFoldDB" id="A0A7G1I1C5"/>
<evidence type="ECO:0000256" key="3">
    <source>
        <dbReference type="ARBA" id="ARBA00023295"/>
    </source>
</evidence>
<organism evidence="8 9">
    <name type="scientific">Coprobacter secundus subsp. similis</name>
    <dbReference type="NCBI Taxonomy" id="2751153"/>
    <lineage>
        <taxon>Bacteria</taxon>
        <taxon>Pseudomonadati</taxon>
        <taxon>Bacteroidota</taxon>
        <taxon>Bacteroidia</taxon>
        <taxon>Bacteroidales</taxon>
        <taxon>Barnesiellaceae</taxon>
        <taxon>Coprobacter</taxon>
    </lineage>
</organism>
<comment type="similarity">
    <text evidence="1">Belongs to the glycosyl hydrolase 2 family.</text>
</comment>
<dbReference type="PANTHER" id="PTHR42732:SF2">
    <property type="entry name" value="BETA-MANNOSIDASE"/>
    <property type="match status" value="1"/>
</dbReference>
<dbReference type="Pfam" id="PF02837">
    <property type="entry name" value="Glyco_hydro_2_N"/>
    <property type="match status" value="1"/>
</dbReference>
<dbReference type="InterPro" id="IPR017853">
    <property type="entry name" value="GH"/>
</dbReference>
<dbReference type="KEGG" id="copr:Cop2CBH44_32250"/>
<dbReference type="RefSeq" id="WP_200755219.1">
    <property type="nucleotide sequence ID" value="NZ_AP023322.1"/>
</dbReference>
<dbReference type="Gene3D" id="3.20.20.80">
    <property type="entry name" value="Glycosidases"/>
    <property type="match status" value="1"/>
</dbReference>
<dbReference type="InterPro" id="IPR036156">
    <property type="entry name" value="Beta-gal/glucu_dom_sf"/>
</dbReference>
<accession>A0A7G1I1C5</accession>
<dbReference type="InterPro" id="IPR006102">
    <property type="entry name" value="Ig-like_GH2"/>
</dbReference>
<feature type="signal peptide" evidence="4">
    <location>
        <begin position="1"/>
        <end position="19"/>
    </location>
</feature>
<feature type="domain" description="Glycoside hydrolase family 2 immunoglobulin-like beta-sandwich" evidence="5">
    <location>
        <begin position="212"/>
        <end position="306"/>
    </location>
</feature>
<dbReference type="InterPro" id="IPR006103">
    <property type="entry name" value="Glyco_hydro_2_cat"/>
</dbReference>
<sequence length="603" mass="68867">MRKVLLSAVIATFTIPMFAQWKPAGDRIKTDWAEKIDVNNVLPEYPRPIMERSEWQNLNGLWNYSIVTANQQKPQQFDGKILVPFAVESSLSGVGKSVGAENEIWYEREFTVPSSWKNKNIILHFGAVDWKTDVWVNDVKVGSHTGGFTPFSFDITPALQKGNNTLTVKVWDPTDKGYQPRGKQVNNPGGIWYTPVSGIWQTVWLEPVAEKYIQSIKTTPDIDRNMLTLSVAAKNLSDADRIEVVVSEDGKQVAKGVSINGLPVEIFMPKDVKLWSPDSPFLYDMQVSLISNGKAVDKVKSYAAMRKYSTHRDSNGIVRLQLNNKDLFQFGPLDQGWWPDGLYTAPTDEALVYDIQKTKDFGFNMIRKHIKVEPARWYTWCDKLGIIVWQDMPSGDRNPEWQNRQYFTGTEVKRSAESEANYKKEWKEIIDCLYSYPCIGTWVPFNEAWGQFKTPEIAEWTKAYDPTRLVNPASGGNHYTCGDMLDLHNYPGPEMYLYDAQRANVLGEYGGIGMVVKGHIWEPDRNWGYVQFNSSDEVLKEYAKFAEQLKQLIKNGFSAAVYTQTTDVEVEVNGLMTYDRKVIKVNEQKLKKINDSICRSLDK</sequence>
<dbReference type="Pfam" id="PF02836">
    <property type="entry name" value="Glyco_hydro_2_C"/>
    <property type="match status" value="1"/>
</dbReference>
<evidence type="ECO:0000259" key="6">
    <source>
        <dbReference type="Pfam" id="PF02836"/>
    </source>
</evidence>
<feature type="domain" description="Glycoside hydrolase family 2 catalytic" evidence="6">
    <location>
        <begin position="349"/>
        <end position="581"/>
    </location>
</feature>
<dbReference type="SUPFAM" id="SSF51445">
    <property type="entry name" value="(Trans)glycosidases"/>
    <property type="match status" value="1"/>
</dbReference>
<proteinExistence type="inferred from homology"/>
<evidence type="ECO:0000256" key="4">
    <source>
        <dbReference type="SAM" id="SignalP"/>
    </source>
</evidence>
<dbReference type="Pfam" id="PF00703">
    <property type="entry name" value="Glyco_hydro_2"/>
    <property type="match status" value="1"/>
</dbReference>
<protein>
    <submittedName>
        <fullName evidence="8">Beta-galactosidase</fullName>
    </submittedName>
</protein>
<dbReference type="InterPro" id="IPR013783">
    <property type="entry name" value="Ig-like_fold"/>
</dbReference>
<evidence type="ECO:0000313" key="9">
    <source>
        <dbReference type="Proteomes" id="UP000594042"/>
    </source>
</evidence>
<keyword evidence="4" id="KW-0732">Signal</keyword>